<dbReference type="Gene3D" id="1.25.40.90">
    <property type="match status" value="1"/>
</dbReference>
<dbReference type="PANTHER" id="PTHR12460:SF40">
    <property type="entry name" value="REGULATION OF NUCLEAR PRE-MRNA DOMAIN-CONTAINING PROTEIN 2"/>
    <property type="match status" value="1"/>
</dbReference>
<protein>
    <recommendedName>
        <fullName evidence="2">CID domain-containing protein</fullName>
    </recommendedName>
</protein>
<evidence type="ECO:0000256" key="1">
    <source>
        <dbReference type="SAM" id="MobiDB-lite"/>
    </source>
</evidence>
<gene>
    <name evidence="3" type="ORF">OTU49_004747</name>
</gene>
<proteinExistence type="predicted"/>
<dbReference type="SMART" id="SM00582">
    <property type="entry name" value="RPR"/>
    <property type="match status" value="1"/>
</dbReference>
<dbReference type="EMBL" id="JARKIK010000043">
    <property type="protein sequence ID" value="KAK8736966.1"/>
    <property type="molecule type" value="Genomic_DNA"/>
</dbReference>
<dbReference type="SUPFAM" id="SSF48464">
    <property type="entry name" value="ENTH/VHS domain"/>
    <property type="match status" value="1"/>
</dbReference>
<reference evidence="3 4" key="1">
    <citation type="journal article" date="2024" name="BMC Genomics">
        <title>Genome assembly of redclaw crayfish (Cherax quadricarinatus) provides insights into its immune adaptation and hypoxia tolerance.</title>
        <authorList>
            <person name="Liu Z."/>
            <person name="Zheng J."/>
            <person name="Li H."/>
            <person name="Fang K."/>
            <person name="Wang S."/>
            <person name="He J."/>
            <person name="Zhou D."/>
            <person name="Weng S."/>
            <person name="Chi M."/>
            <person name="Gu Z."/>
            <person name="He J."/>
            <person name="Li F."/>
            <person name="Wang M."/>
        </authorList>
    </citation>
    <scope>NUCLEOTIDE SEQUENCE [LARGE SCALE GENOMIC DNA]</scope>
    <source>
        <strain evidence="3">ZL_2023a</strain>
    </source>
</reference>
<dbReference type="GO" id="GO:0031124">
    <property type="term" value="P:mRNA 3'-end processing"/>
    <property type="evidence" value="ECO:0007669"/>
    <property type="project" value="TreeGrafter"/>
</dbReference>
<feature type="domain" description="CID" evidence="2">
    <location>
        <begin position="18"/>
        <end position="148"/>
    </location>
</feature>
<dbReference type="EMBL" id="JARKIK010000043">
    <property type="protein sequence ID" value="KAK8736964.1"/>
    <property type="molecule type" value="Genomic_DNA"/>
</dbReference>
<name>A0AAW0XB53_CHEQU</name>
<evidence type="ECO:0000259" key="2">
    <source>
        <dbReference type="PROSITE" id="PS51391"/>
    </source>
</evidence>
<feature type="compositionally biased region" description="Basic and acidic residues" evidence="1">
    <location>
        <begin position="271"/>
        <end position="283"/>
    </location>
</feature>
<dbReference type="AlphaFoldDB" id="A0AAW0XB53"/>
<feature type="region of interest" description="Disordered" evidence="1">
    <location>
        <begin position="271"/>
        <end position="293"/>
    </location>
</feature>
<dbReference type="Proteomes" id="UP001445076">
    <property type="component" value="Unassembled WGS sequence"/>
</dbReference>
<keyword evidence="4" id="KW-1185">Reference proteome</keyword>
<comment type="caution">
    <text evidence="3">The sequence shown here is derived from an EMBL/GenBank/DDBJ whole genome shotgun (WGS) entry which is preliminary data.</text>
</comment>
<dbReference type="GO" id="GO:0000993">
    <property type="term" value="F:RNA polymerase II complex binding"/>
    <property type="evidence" value="ECO:0007669"/>
    <property type="project" value="TreeGrafter"/>
</dbReference>
<dbReference type="Pfam" id="PF04818">
    <property type="entry name" value="CID"/>
    <property type="match status" value="1"/>
</dbReference>
<sequence>MPSCKKLLKLYIMSKSKENKMDSRSLEKRLSAVRETSEDIQSLSRWCLQHKNHHHSIIQAWSRAVRKAKVHHRLTLFYVCNDIVQNSRRKKLLDLVQHFATAIKEAAPLVRDEKIRPKIIRIFNIWEERGIYDAKFISDLVEIVENVGTVNASENEIVLSSFQPVQLVEGIRGVVALEKTTESLLTDLKNQDFTLTDDEINQLRQTVKERGTSRERMEEFEEAVIALECYMASVQKEVEERTQVVTLLEQAEIFYETQRGIQKLWESSEDIENKADGENEVSSRTESSSLSNS</sequence>
<dbReference type="PANTHER" id="PTHR12460">
    <property type="entry name" value="CYCLIN-DEPENDENT KINASE INHIBITOR-RELATED PROTEIN"/>
    <property type="match status" value="1"/>
</dbReference>
<dbReference type="InterPro" id="IPR008942">
    <property type="entry name" value="ENTH_VHS"/>
</dbReference>
<dbReference type="CDD" id="cd16981">
    <property type="entry name" value="CID_RPRD_like"/>
    <property type="match status" value="1"/>
</dbReference>
<reference evidence="3" key="2">
    <citation type="submission" date="2024-01" db="EMBL/GenBank/DDBJ databases">
        <authorList>
            <person name="He J."/>
            <person name="Wang M."/>
            <person name="Zheng J."/>
            <person name="Liu Z."/>
        </authorList>
    </citation>
    <scope>NUCLEOTIDE SEQUENCE</scope>
    <source>
        <strain evidence="3">ZL_2023a</strain>
        <tissue evidence="3">Muscle</tissue>
    </source>
</reference>
<dbReference type="PROSITE" id="PS51391">
    <property type="entry name" value="CID"/>
    <property type="match status" value="1"/>
</dbReference>
<feature type="compositionally biased region" description="Low complexity" evidence="1">
    <location>
        <begin position="284"/>
        <end position="293"/>
    </location>
</feature>
<dbReference type="InterPro" id="IPR006569">
    <property type="entry name" value="CID_dom"/>
</dbReference>
<accession>A0AAW0XB53</accession>
<organism evidence="3 4">
    <name type="scientific">Cherax quadricarinatus</name>
    <name type="common">Australian red claw crayfish</name>
    <dbReference type="NCBI Taxonomy" id="27406"/>
    <lineage>
        <taxon>Eukaryota</taxon>
        <taxon>Metazoa</taxon>
        <taxon>Ecdysozoa</taxon>
        <taxon>Arthropoda</taxon>
        <taxon>Crustacea</taxon>
        <taxon>Multicrustacea</taxon>
        <taxon>Malacostraca</taxon>
        <taxon>Eumalacostraca</taxon>
        <taxon>Eucarida</taxon>
        <taxon>Decapoda</taxon>
        <taxon>Pleocyemata</taxon>
        <taxon>Astacidea</taxon>
        <taxon>Parastacoidea</taxon>
        <taxon>Parastacidae</taxon>
        <taxon>Cherax</taxon>
    </lineage>
</organism>
<evidence type="ECO:0000313" key="4">
    <source>
        <dbReference type="Proteomes" id="UP001445076"/>
    </source>
</evidence>
<evidence type="ECO:0000313" key="3">
    <source>
        <dbReference type="EMBL" id="KAK8736966.1"/>
    </source>
</evidence>